<evidence type="ECO:0000313" key="3">
    <source>
        <dbReference type="Proteomes" id="UP000238261"/>
    </source>
</evidence>
<dbReference type="Pfam" id="PF01381">
    <property type="entry name" value="HTH_3"/>
    <property type="match status" value="1"/>
</dbReference>
<dbReference type="AlphaFoldDB" id="A0A2S7EML8"/>
<proteinExistence type="predicted"/>
<reference evidence="3" key="1">
    <citation type="submission" date="2016-08" db="EMBL/GenBank/DDBJ databases">
        <authorList>
            <person name="Merda D."/>
            <person name="Briand M."/>
            <person name="Taghouti G."/>
            <person name="Carrere S."/>
            <person name="Gouzy J."/>
            <person name="Portier P."/>
            <person name="Jacques M.-A."/>
            <person name="Fischer-Le Saux M."/>
        </authorList>
    </citation>
    <scope>NUCLEOTIDE SEQUENCE [LARGE SCALE GENOMIC DNA]</scope>
    <source>
        <strain evidence="3">CFBP1156</strain>
    </source>
</reference>
<dbReference type="GO" id="GO:0003677">
    <property type="term" value="F:DNA binding"/>
    <property type="evidence" value="ECO:0007669"/>
    <property type="project" value="InterPro"/>
</dbReference>
<dbReference type="SMART" id="SM00530">
    <property type="entry name" value="HTH_XRE"/>
    <property type="match status" value="1"/>
</dbReference>
<dbReference type="Gene3D" id="1.10.260.40">
    <property type="entry name" value="lambda repressor-like DNA-binding domains"/>
    <property type="match status" value="1"/>
</dbReference>
<dbReference type="PROSITE" id="PS50943">
    <property type="entry name" value="HTH_CROC1"/>
    <property type="match status" value="1"/>
</dbReference>
<evidence type="ECO:0000259" key="1">
    <source>
        <dbReference type="PROSITE" id="PS50943"/>
    </source>
</evidence>
<accession>A0A2S7EML8</accession>
<dbReference type="CDD" id="cd00093">
    <property type="entry name" value="HTH_XRE"/>
    <property type="match status" value="1"/>
</dbReference>
<comment type="caution">
    <text evidence="2">The sequence shown here is derived from an EMBL/GenBank/DDBJ whole genome shotgun (WGS) entry which is preliminary data.</text>
</comment>
<dbReference type="OrthoDB" id="6006530at2"/>
<dbReference type="Proteomes" id="UP000238261">
    <property type="component" value="Unassembled WGS sequence"/>
</dbReference>
<organism evidence="2 3">
    <name type="scientific">Xanthomonas hyacinthi</name>
    <dbReference type="NCBI Taxonomy" id="56455"/>
    <lineage>
        <taxon>Bacteria</taxon>
        <taxon>Pseudomonadati</taxon>
        <taxon>Pseudomonadota</taxon>
        <taxon>Gammaproteobacteria</taxon>
        <taxon>Lysobacterales</taxon>
        <taxon>Lysobacteraceae</taxon>
        <taxon>Xanthomonas</taxon>
    </lineage>
</organism>
<dbReference type="InterPro" id="IPR010982">
    <property type="entry name" value="Lambda_DNA-bd_dom_sf"/>
</dbReference>
<keyword evidence="3" id="KW-1185">Reference proteome</keyword>
<dbReference type="InterPro" id="IPR001387">
    <property type="entry name" value="Cro/C1-type_HTH"/>
</dbReference>
<dbReference type="PANTHER" id="PTHR43236">
    <property type="entry name" value="ANTITOXIN HIGA1"/>
    <property type="match status" value="1"/>
</dbReference>
<name>A0A2S7EML8_9XANT</name>
<feature type="domain" description="HTH cro/C1-type" evidence="1">
    <location>
        <begin position="15"/>
        <end position="74"/>
    </location>
</feature>
<dbReference type="SUPFAM" id="SSF47413">
    <property type="entry name" value="lambda repressor-like DNA-binding domains"/>
    <property type="match status" value="1"/>
</dbReference>
<evidence type="ECO:0000313" key="2">
    <source>
        <dbReference type="EMBL" id="PPU91818.1"/>
    </source>
</evidence>
<dbReference type="PANTHER" id="PTHR43236:SF1">
    <property type="entry name" value="BLL7220 PROTEIN"/>
    <property type="match status" value="1"/>
</dbReference>
<dbReference type="EMBL" id="MDEG01000069">
    <property type="protein sequence ID" value="PPU91818.1"/>
    <property type="molecule type" value="Genomic_DNA"/>
</dbReference>
<protein>
    <submittedName>
        <fullName evidence="2">Transcriptional regulator</fullName>
    </submittedName>
</protein>
<gene>
    <name evidence="2" type="ORF">XhyaCFBP1156_21180</name>
</gene>
<dbReference type="RefSeq" id="WP_046980991.1">
    <property type="nucleotide sequence ID" value="NZ_CP043476.1"/>
</dbReference>
<sequence>MPASLPTATVFGRRLRAARKAAGISQVDLGTALNVDEPSQASSRISKYELGQREPDQATVKALAEALNVPEAYFYSASDLLAEAILLIARLPISQQKLVVEKLKTFVSSLGNKGEK</sequence>
<dbReference type="InterPro" id="IPR052345">
    <property type="entry name" value="Rad_response_metalloprotease"/>
</dbReference>